<dbReference type="SUPFAM" id="SSF51197">
    <property type="entry name" value="Clavaminate synthase-like"/>
    <property type="match status" value="1"/>
</dbReference>
<dbReference type="Gene3D" id="2.60.120.10">
    <property type="entry name" value="Jelly Rolls"/>
    <property type="match status" value="1"/>
</dbReference>
<keyword evidence="3" id="KW-1185">Reference proteome</keyword>
<evidence type="ECO:0000313" key="2">
    <source>
        <dbReference type="EMBL" id="GHA98864.1"/>
    </source>
</evidence>
<protein>
    <recommendedName>
        <fullName evidence="1">Cupin-like domain-containing protein</fullName>
    </recommendedName>
</protein>
<evidence type="ECO:0000259" key="1">
    <source>
        <dbReference type="Pfam" id="PF13621"/>
    </source>
</evidence>
<reference evidence="2" key="2">
    <citation type="submission" date="2020-09" db="EMBL/GenBank/DDBJ databases">
        <authorList>
            <person name="Sun Q."/>
            <person name="Kim S."/>
        </authorList>
    </citation>
    <scope>NUCLEOTIDE SEQUENCE</scope>
    <source>
        <strain evidence="2">KCTC 32513</strain>
    </source>
</reference>
<accession>A0A8J3CT50</accession>
<proteinExistence type="predicted"/>
<name>A0A8J3CT50_9PROT</name>
<sequence length="46" mass="5058">MAGPQVSMVDLDAPDFELYLRFAEALASARTMELGPGDAIYMPPLW</sequence>
<dbReference type="InterPro" id="IPR014710">
    <property type="entry name" value="RmlC-like_jellyroll"/>
</dbReference>
<dbReference type="Pfam" id="PF13621">
    <property type="entry name" value="Cupin_8"/>
    <property type="match status" value="1"/>
</dbReference>
<dbReference type="RefSeq" id="WP_189498431.1">
    <property type="nucleotide sequence ID" value="NZ_BMZH01000009.1"/>
</dbReference>
<feature type="domain" description="Cupin-like" evidence="1">
    <location>
        <begin position="3"/>
        <end position="46"/>
    </location>
</feature>
<organism evidence="2 3">
    <name type="scientific">Algimonas arctica</name>
    <dbReference type="NCBI Taxonomy" id="1479486"/>
    <lineage>
        <taxon>Bacteria</taxon>
        <taxon>Pseudomonadati</taxon>
        <taxon>Pseudomonadota</taxon>
        <taxon>Alphaproteobacteria</taxon>
        <taxon>Maricaulales</taxon>
        <taxon>Robiginitomaculaceae</taxon>
        <taxon>Algimonas</taxon>
    </lineage>
</organism>
<dbReference type="Proteomes" id="UP000634004">
    <property type="component" value="Unassembled WGS sequence"/>
</dbReference>
<dbReference type="InterPro" id="IPR041667">
    <property type="entry name" value="Cupin_8"/>
</dbReference>
<evidence type="ECO:0000313" key="3">
    <source>
        <dbReference type="Proteomes" id="UP000634004"/>
    </source>
</evidence>
<comment type="caution">
    <text evidence="2">The sequence shown here is derived from an EMBL/GenBank/DDBJ whole genome shotgun (WGS) entry which is preliminary data.</text>
</comment>
<dbReference type="AlphaFoldDB" id="A0A8J3CT50"/>
<dbReference type="EMBL" id="BMZH01000009">
    <property type="protein sequence ID" value="GHA98864.1"/>
    <property type="molecule type" value="Genomic_DNA"/>
</dbReference>
<reference evidence="2" key="1">
    <citation type="journal article" date="2014" name="Int. J. Syst. Evol. Microbiol.">
        <title>Complete genome sequence of Corynebacterium casei LMG S-19264T (=DSM 44701T), isolated from a smear-ripened cheese.</title>
        <authorList>
            <consortium name="US DOE Joint Genome Institute (JGI-PGF)"/>
            <person name="Walter F."/>
            <person name="Albersmeier A."/>
            <person name="Kalinowski J."/>
            <person name="Ruckert C."/>
        </authorList>
    </citation>
    <scope>NUCLEOTIDE SEQUENCE</scope>
    <source>
        <strain evidence="2">KCTC 32513</strain>
    </source>
</reference>
<gene>
    <name evidence="2" type="ORF">GCM10009069_22270</name>
</gene>